<reference evidence="2" key="2">
    <citation type="submission" date="2021-03" db="UniProtKB">
        <authorList>
            <consortium name="Ensembl"/>
        </authorList>
    </citation>
    <scope>IDENTIFICATION</scope>
</reference>
<dbReference type="InParanoid" id="A0A803J2T6"/>
<dbReference type="PANTHER" id="PTHR33066">
    <property type="entry name" value="INTEGRASE_SAM-LIKE_N DOMAIN-CONTAINING PROTEIN"/>
    <property type="match status" value="1"/>
</dbReference>
<name>A0A803J2T6_XENTR</name>
<dbReference type="PANTHER" id="PTHR33066:SF2">
    <property type="entry name" value="FILAGGRIN-2-LIKE"/>
    <property type="match status" value="1"/>
</dbReference>
<dbReference type="AlphaFoldDB" id="A0A803J2T6"/>
<dbReference type="GeneTree" id="ENSGT01070000254374"/>
<feature type="region of interest" description="Disordered" evidence="1">
    <location>
        <begin position="133"/>
        <end position="314"/>
    </location>
</feature>
<sequence length="426" mass="45375">MVHQSGQVVTVSQPERDISGSTVPDGASEDISSRGKAAQDPEINQTTQNNSTPNNPNVHESIGTNGLHHGGSSICPVPPSTSSDDSVKALEQDITSSENNPAREYPEIAKLVLNTGTINTGKDLPEASVVNSNHRCQPHRMGGSLSGKSRTGSLDTGGSSTANKHIRTKSDTSSTLRMGTPSEKPSGANPVGQCHSSGIYKSTGRHKKQQGKPGSDPYPRVGRKNQHSTVSDPHSRSEQRRGRLSQQTSSGPGRVATTPGCVSVPDTEMGSTGNRSDGLQAKSESTQILCQVPRPPSRRSGRHDPPMAISTGIRISPSSNVTTRITEDSQRTGHSNPRCTTVAQEILVLKSSRTVIRTSNNAPSISSTSVPRPSISSQASSLHPNGMALEASVLRQKGFSEEVIMTMIKSRKPVTSKIYHRVWECY</sequence>
<feature type="compositionally biased region" description="Low complexity" evidence="1">
    <location>
        <begin position="44"/>
        <end position="57"/>
    </location>
</feature>
<organism evidence="2">
    <name type="scientific">Xenopus tropicalis</name>
    <name type="common">Western clawed frog</name>
    <name type="synonym">Silurana tropicalis</name>
    <dbReference type="NCBI Taxonomy" id="8364"/>
    <lineage>
        <taxon>Eukaryota</taxon>
        <taxon>Metazoa</taxon>
        <taxon>Chordata</taxon>
        <taxon>Craniata</taxon>
        <taxon>Vertebrata</taxon>
        <taxon>Euteleostomi</taxon>
        <taxon>Amphibia</taxon>
        <taxon>Batrachia</taxon>
        <taxon>Anura</taxon>
        <taxon>Pipoidea</taxon>
        <taxon>Pipidae</taxon>
        <taxon>Xenopodinae</taxon>
        <taxon>Xenopus</taxon>
        <taxon>Silurana</taxon>
    </lineage>
</organism>
<proteinExistence type="predicted"/>
<dbReference type="Ensembl" id="ENSXETT00000113689">
    <property type="protein sequence ID" value="ENSXETP00000102132"/>
    <property type="gene ID" value="ENSXETG00000049210"/>
</dbReference>
<feature type="region of interest" description="Disordered" evidence="1">
    <location>
        <begin position="1"/>
        <end position="103"/>
    </location>
</feature>
<accession>A0A803J2T6</accession>
<feature type="region of interest" description="Disordered" evidence="1">
    <location>
        <begin position="360"/>
        <end position="381"/>
    </location>
</feature>
<protein>
    <submittedName>
        <fullName evidence="2">Uncharacterized protein</fullName>
    </submittedName>
</protein>
<evidence type="ECO:0000313" key="2">
    <source>
        <dbReference type="Ensembl" id="ENSXETP00000102132"/>
    </source>
</evidence>
<feature type="compositionally biased region" description="Polar residues" evidence="1">
    <location>
        <begin position="146"/>
        <end position="163"/>
    </location>
</feature>
<feature type="compositionally biased region" description="Low complexity" evidence="1">
    <location>
        <begin position="363"/>
        <end position="377"/>
    </location>
</feature>
<feature type="compositionally biased region" description="Polar residues" evidence="1">
    <location>
        <begin position="1"/>
        <end position="13"/>
    </location>
</feature>
<evidence type="ECO:0000256" key="1">
    <source>
        <dbReference type="SAM" id="MobiDB-lite"/>
    </source>
</evidence>
<feature type="compositionally biased region" description="Polar residues" evidence="1">
    <location>
        <begin position="269"/>
        <end position="289"/>
    </location>
</feature>
<reference evidence="2" key="1">
    <citation type="journal article" date="2010" name="Science">
        <title>The genome of the Western clawed frog Xenopus tropicalis.</title>
        <authorList>
            <person name="Hellsten U."/>
            <person name="Harland R.M."/>
            <person name="Gilchrist M.J."/>
            <person name="Hendrix D."/>
            <person name="Jurka J."/>
            <person name="Kapitonov V."/>
            <person name="Ovcharenko I."/>
            <person name="Putnam N.H."/>
            <person name="Shu S."/>
            <person name="Taher L."/>
            <person name="Blitz I.L."/>
            <person name="Blumberg B."/>
            <person name="Dichmann D.S."/>
            <person name="Dubchak I."/>
            <person name="Amaya E."/>
            <person name="Detter J.C."/>
            <person name="Fletcher R."/>
            <person name="Gerhard D.S."/>
            <person name="Goodstein D."/>
            <person name="Graves T."/>
            <person name="Grigoriev I.V."/>
            <person name="Grimwood J."/>
            <person name="Kawashima T."/>
            <person name="Lindquist E."/>
            <person name="Lucas S.M."/>
            <person name="Mead P.E."/>
            <person name="Mitros T."/>
            <person name="Ogino H."/>
            <person name="Ohta Y."/>
            <person name="Poliakov A.V."/>
            <person name="Pollet N."/>
            <person name="Robert J."/>
            <person name="Salamov A."/>
            <person name="Sater A.K."/>
            <person name="Schmutz J."/>
            <person name="Terry A."/>
            <person name="Vize P.D."/>
            <person name="Warren W.C."/>
            <person name="Wells D."/>
            <person name="Wills A."/>
            <person name="Wilson R.K."/>
            <person name="Zimmerman L.B."/>
            <person name="Zorn A.M."/>
            <person name="Grainger R."/>
            <person name="Grammer T."/>
            <person name="Khokha M.K."/>
            <person name="Richardson P.M."/>
            <person name="Rokhsar D.S."/>
        </authorList>
    </citation>
    <scope>NUCLEOTIDE SEQUENCE [LARGE SCALE GENOMIC DNA]</scope>
    <source>
        <strain evidence="2">Nigerian</strain>
    </source>
</reference>